<dbReference type="EMBL" id="JBHUFB010000012">
    <property type="protein sequence ID" value="MFD1813957.1"/>
    <property type="molecule type" value="Genomic_DNA"/>
</dbReference>
<comment type="caution">
    <text evidence="2">The sequence shown here is derived from an EMBL/GenBank/DDBJ whole genome shotgun (WGS) entry which is preliminary data.</text>
</comment>
<protein>
    <recommendedName>
        <fullName evidence="4">Integral membrane protein</fullName>
    </recommendedName>
</protein>
<evidence type="ECO:0000256" key="1">
    <source>
        <dbReference type="SAM" id="Phobius"/>
    </source>
</evidence>
<gene>
    <name evidence="2" type="ORF">ACFSJG_17185</name>
</gene>
<evidence type="ECO:0000313" key="2">
    <source>
        <dbReference type="EMBL" id="MFD1813957.1"/>
    </source>
</evidence>
<accession>A0ABW4P8B5</accession>
<evidence type="ECO:0000313" key="3">
    <source>
        <dbReference type="Proteomes" id="UP001597286"/>
    </source>
</evidence>
<feature type="transmembrane region" description="Helical" evidence="1">
    <location>
        <begin position="26"/>
        <end position="44"/>
    </location>
</feature>
<keyword evidence="1" id="KW-0472">Membrane</keyword>
<reference evidence="3" key="1">
    <citation type="journal article" date="2019" name="Int. J. Syst. Evol. Microbiol.">
        <title>The Global Catalogue of Microorganisms (GCM) 10K type strain sequencing project: providing services to taxonomists for standard genome sequencing and annotation.</title>
        <authorList>
            <consortium name="The Broad Institute Genomics Platform"/>
            <consortium name="The Broad Institute Genome Sequencing Center for Infectious Disease"/>
            <person name="Wu L."/>
            <person name="Ma J."/>
        </authorList>
    </citation>
    <scope>NUCLEOTIDE SEQUENCE [LARGE SCALE GENOMIC DNA]</scope>
    <source>
        <strain evidence="3">DT72</strain>
    </source>
</reference>
<feature type="transmembrane region" description="Helical" evidence="1">
    <location>
        <begin position="50"/>
        <end position="68"/>
    </location>
</feature>
<organism evidence="2 3">
    <name type="scientific">Rhodococcus gannanensis</name>
    <dbReference type="NCBI Taxonomy" id="1960308"/>
    <lineage>
        <taxon>Bacteria</taxon>
        <taxon>Bacillati</taxon>
        <taxon>Actinomycetota</taxon>
        <taxon>Actinomycetes</taxon>
        <taxon>Mycobacteriales</taxon>
        <taxon>Nocardiaceae</taxon>
        <taxon>Rhodococcus</taxon>
    </lineage>
</organism>
<dbReference type="RefSeq" id="WP_378486433.1">
    <property type="nucleotide sequence ID" value="NZ_JBHUFB010000012.1"/>
</dbReference>
<evidence type="ECO:0008006" key="4">
    <source>
        <dbReference type="Google" id="ProtNLM"/>
    </source>
</evidence>
<dbReference type="Proteomes" id="UP001597286">
    <property type="component" value="Unassembled WGS sequence"/>
</dbReference>
<name>A0ABW4P8B5_9NOCA</name>
<keyword evidence="1" id="KW-1133">Transmembrane helix</keyword>
<keyword evidence="3" id="KW-1185">Reference proteome</keyword>
<sequence length="210" mass="22002">MPTGDAGAVELDLIPARLIAPRLRRLAFGAVGLGLVIGLVVGLFTGPGIGSLVAVVIALPTALSAFLASRRRMWMSGTVVHAHSGLRTKSVDLADAVSAELLVRSGRVSQVALKVGDGNRQVTVPLALYTDDGGRELEVLPLRALADGLVSGELAPAVAMSSALIGQLRCEARGAGLEERPLYRAVRLARESNRIPQTVLTDDEVVRLTD</sequence>
<proteinExistence type="predicted"/>
<keyword evidence="1" id="KW-0812">Transmembrane</keyword>